<dbReference type="Proteomes" id="UP000076761">
    <property type="component" value="Unassembled WGS sequence"/>
</dbReference>
<dbReference type="AlphaFoldDB" id="A0A165SP99"/>
<keyword evidence="2" id="KW-1185">Reference proteome</keyword>
<proteinExistence type="predicted"/>
<protein>
    <recommendedName>
        <fullName evidence="3">RNI-like protein</fullName>
    </recommendedName>
</protein>
<reference evidence="1 2" key="1">
    <citation type="journal article" date="2016" name="Mol. Biol. Evol.">
        <title>Comparative Genomics of Early-Diverging Mushroom-Forming Fungi Provides Insights into the Origins of Lignocellulose Decay Capabilities.</title>
        <authorList>
            <person name="Nagy L.G."/>
            <person name="Riley R."/>
            <person name="Tritt A."/>
            <person name="Adam C."/>
            <person name="Daum C."/>
            <person name="Floudas D."/>
            <person name="Sun H."/>
            <person name="Yadav J.S."/>
            <person name="Pangilinan J."/>
            <person name="Larsson K.H."/>
            <person name="Matsuura K."/>
            <person name="Barry K."/>
            <person name="Labutti K."/>
            <person name="Kuo R."/>
            <person name="Ohm R.A."/>
            <person name="Bhattacharya S.S."/>
            <person name="Shirouzu T."/>
            <person name="Yoshinaga Y."/>
            <person name="Martin F.M."/>
            <person name="Grigoriev I.V."/>
            <person name="Hibbett D.S."/>
        </authorList>
    </citation>
    <scope>NUCLEOTIDE SEQUENCE [LARGE SCALE GENOMIC DNA]</scope>
    <source>
        <strain evidence="1 2">HHB14362 ss-1</strain>
    </source>
</reference>
<sequence length="470" mass="53733">MPALWTRLAHPDDDHAGLIRSLTILPHDPWDIDSVLRDGLPVEERLPKEYQEYTPLEKVRSAEIDRVMEWEEQLNVALKRMKNLRQFRWFCSAPTVEGEGDLWSTLNTLGTIRDLHIFDLGLGPHIATSSSFLSFRGLSSLDLRTEAYERDNETLDVTALLGMLISNCPDLERLRLHLVLYTHIDTASADMLLGHEGWPNLRFLHLEGFNCTSSALSPFLARHASLEDICLPLMMPGLKWAEVALPDGALPNLHKLECRSHTGAAMLKNPAALMQLRSLRGIDLYDEVDLRTYFSWDDEWWEEHEDDDPDDETAVVSPWKEQLLEGIRNHPSITSVWLETEDTDITKSHLLELAAVAPQITQLALHNTSPVPYTDEKEWLDTLTHFPHLRHLIWLRLLLFGDSDSELDQDRGRLRRFVDGCPTLQVIGDPWHMAVIIERGESGEIKWVKRSTGDTTEPVLLHSDETMYTA</sequence>
<evidence type="ECO:0000313" key="2">
    <source>
        <dbReference type="Proteomes" id="UP000076761"/>
    </source>
</evidence>
<name>A0A165SP99_9AGAM</name>
<gene>
    <name evidence="1" type="ORF">NEOLEDRAFT_1178257</name>
</gene>
<dbReference type="STRING" id="1314782.A0A165SP99"/>
<dbReference type="EMBL" id="KV425571">
    <property type="protein sequence ID" value="KZT25455.1"/>
    <property type="molecule type" value="Genomic_DNA"/>
</dbReference>
<evidence type="ECO:0008006" key="3">
    <source>
        <dbReference type="Google" id="ProtNLM"/>
    </source>
</evidence>
<evidence type="ECO:0000313" key="1">
    <source>
        <dbReference type="EMBL" id="KZT25455.1"/>
    </source>
</evidence>
<dbReference type="Gene3D" id="3.80.10.10">
    <property type="entry name" value="Ribonuclease Inhibitor"/>
    <property type="match status" value="1"/>
</dbReference>
<dbReference type="InParanoid" id="A0A165SP99"/>
<accession>A0A165SP99</accession>
<organism evidence="1 2">
    <name type="scientific">Neolentinus lepideus HHB14362 ss-1</name>
    <dbReference type="NCBI Taxonomy" id="1314782"/>
    <lineage>
        <taxon>Eukaryota</taxon>
        <taxon>Fungi</taxon>
        <taxon>Dikarya</taxon>
        <taxon>Basidiomycota</taxon>
        <taxon>Agaricomycotina</taxon>
        <taxon>Agaricomycetes</taxon>
        <taxon>Gloeophyllales</taxon>
        <taxon>Gloeophyllaceae</taxon>
        <taxon>Neolentinus</taxon>
    </lineage>
</organism>
<dbReference type="SUPFAM" id="SSF52047">
    <property type="entry name" value="RNI-like"/>
    <property type="match status" value="1"/>
</dbReference>
<dbReference type="InterPro" id="IPR032675">
    <property type="entry name" value="LRR_dom_sf"/>
</dbReference>
<dbReference type="OrthoDB" id="3036354at2759"/>